<feature type="transmembrane region" description="Helical" evidence="1">
    <location>
        <begin position="72"/>
        <end position="89"/>
    </location>
</feature>
<evidence type="ECO:0000313" key="3">
    <source>
        <dbReference type="Proteomes" id="UP000182870"/>
    </source>
</evidence>
<keyword evidence="1" id="KW-1133">Transmembrane helix</keyword>
<dbReference type="AlphaFoldDB" id="A0A1H1B6J4"/>
<gene>
    <name evidence="2" type="ORF">SAMN05216392_1794</name>
</gene>
<name>A0A1H1B6J4_STREI</name>
<feature type="transmembrane region" description="Helical" evidence="1">
    <location>
        <begin position="38"/>
        <end position="60"/>
    </location>
</feature>
<dbReference type="InterPro" id="IPR019629">
    <property type="entry name" value="Uncharacterised_HI1736/YgjV"/>
</dbReference>
<dbReference type="EMBL" id="FNKE01000003">
    <property type="protein sequence ID" value="SDQ47530.1"/>
    <property type="molecule type" value="Genomic_DNA"/>
</dbReference>
<feature type="transmembrane region" description="Helical" evidence="1">
    <location>
        <begin position="139"/>
        <end position="157"/>
    </location>
</feature>
<evidence type="ECO:0000313" key="2">
    <source>
        <dbReference type="EMBL" id="SDQ47530.1"/>
    </source>
</evidence>
<dbReference type="Proteomes" id="UP000182870">
    <property type="component" value="Unassembled WGS sequence"/>
</dbReference>
<protein>
    <submittedName>
        <fullName evidence="2">Inner membrane protein</fullName>
    </submittedName>
</protein>
<organism evidence="2 3">
    <name type="scientific">Streptococcus equinus</name>
    <name type="common">Streptococcus bovis</name>
    <dbReference type="NCBI Taxonomy" id="1335"/>
    <lineage>
        <taxon>Bacteria</taxon>
        <taxon>Bacillati</taxon>
        <taxon>Bacillota</taxon>
        <taxon>Bacilli</taxon>
        <taxon>Lactobacillales</taxon>
        <taxon>Streptococcaceae</taxon>
        <taxon>Streptococcus</taxon>
    </lineage>
</organism>
<keyword evidence="1" id="KW-0812">Transmembrane</keyword>
<keyword evidence="1" id="KW-0472">Membrane</keyword>
<proteinExistence type="predicted"/>
<accession>A0A1H1B6J4</accession>
<sequence length="170" mass="19089">MISIGFIFSAIGATCLAISSFAKTKKTMLTWQLSDYFFTMIANFLLGGYTGAISISVSIIRNTLMIKHWDSIYTTIILVIIQVSAGTYFNNLGLIGFLPLISSVSYTIITFMTSKVQWLRWVTVENMLLWSFYDFTIKAYPALVMDVVITLTTLIAISKYSSLSHKKNKS</sequence>
<dbReference type="Pfam" id="PF10688">
    <property type="entry name" value="Imp-YgjV"/>
    <property type="match status" value="1"/>
</dbReference>
<reference evidence="2 3" key="1">
    <citation type="submission" date="2016-10" db="EMBL/GenBank/DDBJ databases">
        <authorList>
            <person name="de Groot N.N."/>
        </authorList>
    </citation>
    <scope>NUCLEOTIDE SEQUENCE [LARGE SCALE GENOMIC DNA]</scope>
    <source>
        <strain evidence="2 3">Sb05</strain>
    </source>
</reference>
<evidence type="ECO:0000256" key="1">
    <source>
        <dbReference type="SAM" id="Phobius"/>
    </source>
</evidence>
<feature type="transmembrane region" description="Helical" evidence="1">
    <location>
        <begin position="95"/>
        <end position="111"/>
    </location>
</feature>